<evidence type="ECO:0000313" key="3">
    <source>
        <dbReference type="EMBL" id="NEA16921.1"/>
    </source>
</evidence>
<dbReference type="Proteomes" id="UP000735541">
    <property type="component" value="Unassembled WGS sequence"/>
</dbReference>
<sequence>MSPKDAPHPDAPTAGAFSPARIAVTVLAVLAIVFICVNTEDVTIRVIVPKVTMPLWAALLGMFVVGLLCGGYALHRRRRR</sequence>
<dbReference type="EMBL" id="JAHUVW010000001">
    <property type="protein sequence ID" value="MBV7672202.1"/>
    <property type="molecule type" value="Genomic_DNA"/>
</dbReference>
<keyword evidence="1" id="KW-0812">Transmembrane</keyword>
<dbReference type="EMBL" id="JAAGLQ010000304">
    <property type="protein sequence ID" value="NEA16921.1"/>
    <property type="molecule type" value="Genomic_DNA"/>
</dbReference>
<comment type="caution">
    <text evidence="3">The sequence shown here is derived from an EMBL/GenBank/DDBJ whole genome shotgun (WGS) entry which is preliminary data.</text>
</comment>
<reference evidence="3 4" key="1">
    <citation type="submission" date="2020-01" db="EMBL/GenBank/DDBJ databases">
        <title>Insect and environment-associated Actinomycetes.</title>
        <authorList>
            <person name="Currrie C."/>
            <person name="Chevrette M."/>
            <person name="Carlson C."/>
            <person name="Stubbendieck R."/>
            <person name="Wendt-Pienkowski E."/>
        </authorList>
    </citation>
    <scope>NUCLEOTIDE SEQUENCE [LARGE SCALE GENOMIC DNA]</scope>
    <source>
        <strain evidence="3 4">SID11342</strain>
    </source>
</reference>
<protein>
    <submittedName>
        <fullName evidence="3">LapA family protein</fullName>
    </submittedName>
</protein>
<keyword evidence="5" id="KW-1185">Reference proteome</keyword>
<evidence type="ECO:0000313" key="2">
    <source>
        <dbReference type="EMBL" id="MBV7672202.1"/>
    </source>
</evidence>
<keyword evidence="1" id="KW-1133">Transmembrane helix</keyword>
<dbReference type="RefSeq" id="WP_028442400.1">
    <property type="nucleotide sequence ID" value="NZ_CP108743.1"/>
</dbReference>
<feature type="transmembrane region" description="Helical" evidence="1">
    <location>
        <begin position="12"/>
        <end position="35"/>
    </location>
</feature>
<feature type="transmembrane region" description="Helical" evidence="1">
    <location>
        <begin position="55"/>
        <end position="74"/>
    </location>
</feature>
<evidence type="ECO:0000313" key="5">
    <source>
        <dbReference type="Proteomes" id="UP000735541"/>
    </source>
</evidence>
<gene>
    <name evidence="3" type="ORF">G3I29_15605</name>
    <name evidence="2" type="ORF">STHAL_22400</name>
</gene>
<keyword evidence="1" id="KW-0472">Membrane</keyword>
<accession>A0A6N9TZK4</accession>
<proteinExistence type="predicted"/>
<evidence type="ECO:0000256" key="1">
    <source>
        <dbReference type="SAM" id="Phobius"/>
    </source>
</evidence>
<organism evidence="3 4">
    <name type="scientific">Streptomyces halstedii</name>
    <dbReference type="NCBI Taxonomy" id="1944"/>
    <lineage>
        <taxon>Bacteria</taxon>
        <taxon>Bacillati</taxon>
        <taxon>Actinomycetota</taxon>
        <taxon>Actinomycetes</taxon>
        <taxon>Kitasatosporales</taxon>
        <taxon>Streptomycetaceae</taxon>
        <taxon>Streptomyces</taxon>
    </lineage>
</organism>
<dbReference type="AlphaFoldDB" id="A0A6N9TZK4"/>
<evidence type="ECO:0000313" key="4">
    <source>
        <dbReference type="Proteomes" id="UP000471293"/>
    </source>
</evidence>
<dbReference type="Proteomes" id="UP000471293">
    <property type="component" value="Unassembled WGS sequence"/>
</dbReference>
<reference evidence="2 5" key="2">
    <citation type="submission" date="2021-07" db="EMBL/GenBank/DDBJ databases">
        <title>Sequencing Streptomyces halstedii LGO-A4 genome an citrus endophytic actinomycete.</title>
        <authorList>
            <person name="Samborskyy M."/>
            <person name="Scott N."/>
            <person name="Deglau R."/>
            <person name="Dickens S."/>
            <person name="Oliveira L.G."/>
        </authorList>
    </citation>
    <scope>NUCLEOTIDE SEQUENCE [LARGE SCALE GENOMIC DNA]</scope>
    <source>
        <strain evidence="2 5">LGO-A4</strain>
    </source>
</reference>
<name>A0A6N9TZK4_STRHA</name>